<gene>
    <name evidence="2" type="ORF">LCGC14_3110100</name>
</gene>
<sequence>IVNTMIGFLGGGAATAWGFYLGSSAGSKNKDAMMMGKKL</sequence>
<reference evidence="2" key="1">
    <citation type="journal article" date="2015" name="Nature">
        <title>Complex archaea that bridge the gap between prokaryotes and eukaryotes.</title>
        <authorList>
            <person name="Spang A."/>
            <person name="Saw J.H."/>
            <person name="Jorgensen S.L."/>
            <person name="Zaremba-Niedzwiedzka K."/>
            <person name="Martijn J."/>
            <person name="Lind A.E."/>
            <person name="van Eijk R."/>
            <person name="Schleper C."/>
            <person name="Guy L."/>
            <person name="Ettema T.J."/>
        </authorList>
    </citation>
    <scope>NUCLEOTIDE SEQUENCE</scope>
</reference>
<keyword evidence="1" id="KW-1133">Transmembrane helix</keyword>
<proteinExistence type="predicted"/>
<keyword evidence="1" id="KW-0472">Membrane</keyword>
<protein>
    <submittedName>
        <fullName evidence="2">Uncharacterized protein</fullName>
    </submittedName>
</protein>
<dbReference type="AlphaFoldDB" id="A0A0F8YCR8"/>
<feature type="transmembrane region" description="Helical" evidence="1">
    <location>
        <begin position="6"/>
        <end position="25"/>
    </location>
</feature>
<keyword evidence="1" id="KW-0812">Transmembrane</keyword>
<dbReference type="EMBL" id="LAZR01067272">
    <property type="protein sequence ID" value="KKK51924.1"/>
    <property type="molecule type" value="Genomic_DNA"/>
</dbReference>
<organism evidence="2">
    <name type="scientific">marine sediment metagenome</name>
    <dbReference type="NCBI Taxonomy" id="412755"/>
    <lineage>
        <taxon>unclassified sequences</taxon>
        <taxon>metagenomes</taxon>
        <taxon>ecological metagenomes</taxon>
    </lineage>
</organism>
<feature type="non-terminal residue" evidence="2">
    <location>
        <position position="1"/>
    </location>
</feature>
<evidence type="ECO:0000256" key="1">
    <source>
        <dbReference type="SAM" id="Phobius"/>
    </source>
</evidence>
<evidence type="ECO:0000313" key="2">
    <source>
        <dbReference type="EMBL" id="KKK51924.1"/>
    </source>
</evidence>
<comment type="caution">
    <text evidence="2">The sequence shown here is derived from an EMBL/GenBank/DDBJ whole genome shotgun (WGS) entry which is preliminary data.</text>
</comment>
<name>A0A0F8YCR8_9ZZZZ</name>
<accession>A0A0F8YCR8</accession>